<dbReference type="EMBL" id="JAWDGP010000326">
    <property type="protein sequence ID" value="KAK3801358.1"/>
    <property type="molecule type" value="Genomic_DNA"/>
</dbReference>
<keyword evidence="2" id="KW-1185">Reference proteome</keyword>
<evidence type="ECO:0000313" key="1">
    <source>
        <dbReference type="EMBL" id="KAK3801358.1"/>
    </source>
</evidence>
<comment type="caution">
    <text evidence="1">The sequence shown here is derived from an EMBL/GenBank/DDBJ whole genome shotgun (WGS) entry which is preliminary data.</text>
</comment>
<organism evidence="1 2">
    <name type="scientific">Elysia crispata</name>
    <name type="common">lettuce slug</name>
    <dbReference type="NCBI Taxonomy" id="231223"/>
    <lineage>
        <taxon>Eukaryota</taxon>
        <taxon>Metazoa</taxon>
        <taxon>Spiralia</taxon>
        <taxon>Lophotrochozoa</taxon>
        <taxon>Mollusca</taxon>
        <taxon>Gastropoda</taxon>
        <taxon>Heterobranchia</taxon>
        <taxon>Euthyneura</taxon>
        <taxon>Panpulmonata</taxon>
        <taxon>Sacoglossa</taxon>
        <taxon>Placobranchoidea</taxon>
        <taxon>Plakobranchidae</taxon>
        <taxon>Elysia</taxon>
    </lineage>
</organism>
<dbReference type="Proteomes" id="UP001283361">
    <property type="component" value="Unassembled WGS sequence"/>
</dbReference>
<reference evidence="1" key="1">
    <citation type="journal article" date="2023" name="G3 (Bethesda)">
        <title>A reference genome for the long-term kleptoplast-retaining sea slug Elysia crispata morphotype clarki.</title>
        <authorList>
            <person name="Eastman K.E."/>
            <person name="Pendleton A.L."/>
            <person name="Shaikh M.A."/>
            <person name="Suttiyut T."/>
            <person name="Ogas R."/>
            <person name="Tomko P."/>
            <person name="Gavelis G."/>
            <person name="Widhalm J.R."/>
            <person name="Wisecaver J.H."/>
        </authorList>
    </citation>
    <scope>NUCLEOTIDE SEQUENCE</scope>
    <source>
        <strain evidence="1">ECLA1</strain>
    </source>
</reference>
<name>A0AAE1ECW2_9GAST</name>
<evidence type="ECO:0000313" key="2">
    <source>
        <dbReference type="Proteomes" id="UP001283361"/>
    </source>
</evidence>
<proteinExistence type="predicted"/>
<gene>
    <name evidence="1" type="ORF">RRG08_014293</name>
</gene>
<protein>
    <submittedName>
        <fullName evidence="1">Uncharacterized protein</fullName>
    </submittedName>
</protein>
<accession>A0AAE1ECW2</accession>
<dbReference type="AlphaFoldDB" id="A0AAE1ECW2"/>
<sequence length="66" mass="7592">MIRCALRMCQNKSQKTPASKFSNANNLSDISESGERVAYLERKVRVGAWGMANRLRRSQHVLWVIK</sequence>